<dbReference type="InterPro" id="IPR028098">
    <property type="entry name" value="Glyco_trans_4-like_N"/>
</dbReference>
<dbReference type="RefSeq" id="WP_289231242.1">
    <property type="nucleotide sequence ID" value="NZ_AP027735.1"/>
</dbReference>
<gene>
    <name evidence="4" type="ORF">GCM10025872_27010</name>
</gene>
<proteinExistence type="predicted"/>
<evidence type="ECO:0000256" key="2">
    <source>
        <dbReference type="ARBA" id="ARBA00022679"/>
    </source>
</evidence>
<dbReference type="PANTHER" id="PTHR12526">
    <property type="entry name" value="GLYCOSYLTRANSFERASE"/>
    <property type="match status" value="1"/>
</dbReference>
<evidence type="ECO:0000313" key="4">
    <source>
        <dbReference type="EMBL" id="BDZ59044.1"/>
    </source>
</evidence>
<organism evidence="4">
    <name type="scientific">Barrientosiimonas endolithica</name>
    <dbReference type="NCBI Taxonomy" id="1535208"/>
    <lineage>
        <taxon>Bacteria</taxon>
        <taxon>Bacillati</taxon>
        <taxon>Actinomycetota</taxon>
        <taxon>Actinomycetes</taxon>
        <taxon>Micrococcales</taxon>
        <taxon>Dermacoccaceae</taxon>
        <taxon>Barrientosiimonas</taxon>
    </lineage>
</organism>
<feature type="domain" description="Glycosyltransferase subfamily 4-like N-terminal" evidence="3">
    <location>
        <begin position="16"/>
        <end position="172"/>
    </location>
</feature>
<reference evidence="4" key="2">
    <citation type="submission" date="2023-02" db="EMBL/GenBank/DDBJ databases">
        <authorList>
            <person name="Sun Q."/>
            <person name="Mori K."/>
        </authorList>
    </citation>
    <scope>NUCLEOTIDE SEQUENCE</scope>
    <source>
        <strain evidence="4">NBRC 110608</strain>
    </source>
</reference>
<dbReference type="PANTHER" id="PTHR12526:SF510">
    <property type="entry name" value="D-INOSITOL 3-PHOSPHATE GLYCOSYLTRANSFERASE"/>
    <property type="match status" value="1"/>
</dbReference>
<protein>
    <recommendedName>
        <fullName evidence="3">Glycosyltransferase subfamily 4-like N-terminal domain-containing protein</fullName>
    </recommendedName>
</protein>
<dbReference type="Gene3D" id="3.40.50.2000">
    <property type="entry name" value="Glycogen Phosphorylase B"/>
    <property type="match status" value="2"/>
</dbReference>
<dbReference type="Pfam" id="PF13692">
    <property type="entry name" value="Glyco_trans_1_4"/>
    <property type="match status" value="1"/>
</dbReference>
<dbReference type="SUPFAM" id="SSF53756">
    <property type="entry name" value="UDP-Glycosyltransferase/glycogen phosphorylase"/>
    <property type="match status" value="1"/>
</dbReference>
<keyword evidence="1" id="KW-0328">Glycosyltransferase</keyword>
<accession>A0ABN6YNN6</accession>
<dbReference type="CDD" id="cd03801">
    <property type="entry name" value="GT4_PimA-like"/>
    <property type="match status" value="1"/>
</dbReference>
<keyword evidence="2" id="KW-0808">Transferase</keyword>
<name>A0ABN6YNN6_9MICO</name>
<reference evidence="4" key="1">
    <citation type="journal article" date="2014" name="Int. J. Syst. Evol. Microbiol.">
        <title>Complete genome of a new Firmicutes species belonging to the dominant human colonic microbiota ('Ruminococcus bicirculans') reveals two chromosomes and a selective capacity to utilize plant glucans.</title>
        <authorList>
            <consortium name="NISC Comparative Sequencing Program"/>
            <person name="Wegmann U."/>
            <person name="Louis P."/>
            <person name="Goesmann A."/>
            <person name="Henrissat B."/>
            <person name="Duncan S.H."/>
            <person name="Flint H.J."/>
        </authorList>
    </citation>
    <scope>NUCLEOTIDE SEQUENCE</scope>
    <source>
        <strain evidence="4">NBRC 110608</strain>
    </source>
</reference>
<evidence type="ECO:0000259" key="3">
    <source>
        <dbReference type="Pfam" id="PF13439"/>
    </source>
</evidence>
<dbReference type="EMBL" id="AP027735">
    <property type="protein sequence ID" value="BDZ59044.1"/>
    <property type="molecule type" value="Genomic_DNA"/>
</dbReference>
<evidence type="ECO:0000256" key="1">
    <source>
        <dbReference type="ARBA" id="ARBA00022676"/>
    </source>
</evidence>
<dbReference type="Pfam" id="PF13439">
    <property type="entry name" value="Glyco_transf_4"/>
    <property type="match status" value="1"/>
</dbReference>
<sequence length="360" mass="38826">MQPVALWVCPVGEFAGVARHITDVARVGLPGYRLVVTAPEGPLLDRLYALGCPAVPLPVEGTPTHRTVRTLRETVRRLRPAVVHSHLAKADFLVAMATVGMPVRLVSTEHHIPEDPLTFHGSRAKSMSRRGAHHARIRRFDQLIAVSESTRRDMLRQWRPSAPVTVIRNGVDRLAPQQDPPTGLRLLSLSRLSPEKNVETTLEVFARLRNRHPDATLTVAGQGDERAALEQLAGRLGIEDATTFPGFVDAEEAMADHDVLVQPSRADNLSYTLLDAVNRGMGVVASDIGGNPEILPPGCLAGPDDVDALAVAVVEQGTQPEARPSLPTNIPDVAGMVRQIVGIYEQAHPTPDHVDTAGAA</sequence>